<dbReference type="RefSeq" id="WP_261617536.1">
    <property type="nucleotide sequence ID" value="NZ_JALIDZ010000009.1"/>
</dbReference>
<sequence length="260" mass="27708">MTTSIEDMAATLFEARSNLRQIAPLRETMGLARIEDALAVQESVTGRWLDRGRRLVGRKIGLTAEAVQKQMGVDEPDYGVLWADYAFSDGDTVDMARFMQPRAEAEIAFVMDRGLADPDAAMTDVIRAVAYAVPALEVIDSAIADWNIGLVDTVADNASGGGFVLGKSPRRISDVDLRLCGMIMSRNGAQASLGLGAACLGHPLTAVLWLVRKMASIGRPVEEGDIILSGSLGPVVPIAAGDEFSVEIQGFEPFHVGFAG</sequence>
<gene>
    <name evidence="3" type="ORF">MUB46_18980</name>
</gene>
<dbReference type="GO" id="GO:0016787">
    <property type="term" value="F:hydrolase activity"/>
    <property type="evidence" value="ECO:0007669"/>
    <property type="project" value="UniProtKB-KW"/>
</dbReference>
<proteinExistence type="predicted"/>
<dbReference type="Proteomes" id="UP001320898">
    <property type="component" value="Unassembled WGS sequence"/>
</dbReference>
<keyword evidence="1" id="KW-0456">Lyase</keyword>
<dbReference type="InterPro" id="IPR050772">
    <property type="entry name" value="Hydratase-Decarb/MhpD_sf"/>
</dbReference>
<dbReference type="EMBL" id="JALIDZ010000009">
    <property type="protein sequence ID" value="MCT8973956.1"/>
    <property type="molecule type" value="Genomic_DNA"/>
</dbReference>
<dbReference type="PANTHER" id="PTHR30143:SF0">
    <property type="entry name" value="2-KETO-4-PENTENOATE HYDRATASE"/>
    <property type="match status" value="1"/>
</dbReference>
<evidence type="ECO:0000259" key="2">
    <source>
        <dbReference type="Pfam" id="PF01557"/>
    </source>
</evidence>
<name>A0AAW5R103_9HYPH</name>
<dbReference type="InterPro" id="IPR036663">
    <property type="entry name" value="Fumarylacetoacetase_C_sf"/>
</dbReference>
<protein>
    <submittedName>
        <fullName evidence="3">Fumarylacetoacetate hydrolase family protein</fullName>
    </submittedName>
</protein>
<dbReference type="GO" id="GO:0005737">
    <property type="term" value="C:cytoplasm"/>
    <property type="evidence" value="ECO:0007669"/>
    <property type="project" value="TreeGrafter"/>
</dbReference>
<evidence type="ECO:0000256" key="1">
    <source>
        <dbReference type="ARBA" id="ARBA00023239"/>
    </source>
</evidence>
<feature type="domain" description="Fumarylacetoacetase-like C-terminal" evidence="2">
    <location>
        <begin position="65"/>
        <end position="251"/>
    </location>
</feature>
<keyword evidence="3" id="KW-0378">Hydrolase</keyword>
<dbReference type="SUPFAM" id="SSF56529">
    <property type="entry name" value="FAH"/>
    <property type="match status" value="1"/>
</dbReference>
<evidence type="ECO:0000313" key="4">
    <source>
        <dbReference type="Proteomes" id="UP001320898"/>
    </source>
</evidence>
<dbReference type="Gene3D" id="3.90.850.10">
    <property type="entry name" value="Fumarylacetoacetase-like, C-terminal domain"/>
    <property type="match status" value="1"/>
</dbReference>
<dbReference type="AlphaFoldDB" id="A0AAW5R103"/>
<dbReference type="GO" id="GO:0008684">
    <property type="term" value="F:2-oxopent-4-enoate hydratase activity"/>
    <property type="evidence" value="ECO:0007669"/>
    <property type="project" value="TreeGrafter"/>
</dbReference>
<organism evidence="3 4">
    <name type="scientific">Microbaculum marinisediminis</name>
    <dbReference type="NCBI Taxonomy" id="2931392"/>
    <lineage>
        <taxon>Bacteria</taxon>
        <taxon>Pseudomonadati</taxon>
        <taxon>Pseudomonadota</taxon>
        <taxon>Alphaproteobacteria</taxon>
        <taxon>Hyphomicrobiales</taxon>
        <taxon>Tepidamorphaceae</taxon>
        <taxon>Microbaculum</taxon>
    </lineage>
</organism>
<dbReference type="PANTHER" id="PTHR30143">
    <property type="entry name" value="ACID HYDRATASE"/>
    <property type="match status" value="1"/>
</dbReference>
<comment type="caution">
    <text evidence="3">The sequence shown here is derived from an EMBL/GenBank/DDBJ whole genome shotgun (WGS) entry which is preliminary data.</text>
</comment>
<dbReference type="InterPro" id="IPR011234">
    <property type="entry name" value="Fumarylacetoacetase-like_C"/>
</dbReference>
<reference evidence="3 4" key="1">
    <citation type="submission" date="2022-04" db="EMBL/GenBank/DDBJ databases">
        <authorList>
            <person name="Ye Y.-Q."/>
            <person name="Du Z.-J."/>
        </authorList>
    </citation>
    <scope>NUCLEOTIDE SEQUENCE [LARGE SCALE GENOMIC DNA]</scope>
    <source>
        <strain evidence="3 4">A6E488</strain>
    </source>
</reference>
<evidence type="ECO:0000313" key="3">
    <source>
        <dbReference type="EMBL" id="MCT8973956.1"/>
    </source>
</evidence>
<keyword evidence="4" id="KW-1185">Reference proteome</keyword>
<accession>A0AAW5R103</accession>
<dbReference type="Pfam" id="PF01557">
    <property type="entry name" value="FAA_hydrolase"/>
    <property type="match status" value="1"/>
</dbReference>